<dbReference type="Gene3D" id="3.40.309.10">
    <property type="entry name" value="Aldehyde Dehydrogenase, Chain A, domain 2"/>
    <property type="match status" value="1"/>
</dbReference>
<dbReference type="AlphaFoldDB" id="A0A383DF15"/>
<organism evidence="3">
    <name type="scientific">marine metagenome</name>
    <dbReference type="NCBI Taxonomy" id="408172"/>
    <lineage>
        <taxon>unclassified sequences</taxon>
        <taxon>metagenomes</taxon>
        <taxon>ecological metagenomes</taxon>
    </lineage>
</organism>
<sequence>YPLALVARKLGPGLVAGNTMVLKSHEEAPLSGLRMAHLSHEAGLPSGVFNVVTGTGPTVGEALVSNSITQLVSMTGSVRGGREIFRAAADNITMVRLELGGKAPFIVMEDADIDKAVEYAATARFANCGQVCTCNERLYVHNKVAEEFIERFLAHVEKLQVGDPLTAVDIGPKFNRMELEKLEAIVEAATAEGAEILTGGKRLDHGPYSNGHWFEPTVLTVNDNSTDIMQKEVFGP</sequence>
<evidence type="ECO:0000313" key="3">
    <source>
        <dbReference type="EMBL" id="SVE42981.1"/>
    </source>
</evidence>
<dbReference type="GO" id="GO:0016620">
    <property type="term" value="F:oxidoreductase activity, acting on the aldehyde or oxo group of donors, NAD or NADP as acceptor"/>
    <property type="evidence" value="ECO:0007669"/>
    <property type="project" value="InterPro"/>
</dbReference>
<dbReference type="EMBL" id="UINC01216724">
    <property type="protein sequence ID" value="SVE42981.1"/>
    <property type="molecule type" value="Genomic_DNA"/>
</dbReference>
<dbReference type="Pfam" id="PF00171">
    <property type="entry name" value="Aldedh"/>
    <property type="match status" value="1"/>
</dbReference>
<dbReference type="SUPFAM" id="SSF53720">
    <property type="entry name" value="ALDH-like"/>
    <property type="match status" value="1"/>
</dbReference>
<dbReference type="InterPro" id="IPR016163">
    <property type="entry name" value="Ald_DH_C"/>
</dbReference>
<dbReference type="InterPro" id="IPR015590">
    <property type="entry name" value="Aldehyde_DH_dom"/>
</dbReference>
<dbReference type="PROSITE" id="PS00070">
    <property type="entry name" value="ALDEHYDE_DEHYDR_CYS"/>
    <property type="match status" value="1"/>
</dbReference>
<protein>
    <recommendedName>
        <fullName evidence="2">Aldehyde dehydrogenase domain-containing protein</fullName>
    </recommendedName>
</protein>
<proteinExistence type="predicted"/>
<feature type="domain" description="Aldehyde dehydrogenase" evidence="2">
    <location>
        <begin position="1"/>
        <end position="236"/>
    </location>
</feature>
<dbReference type="PANTHER" id="PTHR11699">
    <property type="entry name" value="ALDEHYDE DEHYDROGENASE-RELATED"/>
    <property type="match status" value="1"/>
</dbReference>
<keyword evidence="1" id="KW-0560">Oxidoreductase</keyword>
<evidence type="ECO:0000256" key="1">
    <source>
        <dbReference type="ARBA" id="ARBA00023002"/>
    </source>
</evidence>
<feature type="non-terminal residue" evidence="3">
    <location>
        <position position="236"/>
    </location>
</feature>
<dbReference type="InterPro" id="IPR016160">
    <property type="entry name" value="Ald_DH_CS_CYS"/>
</dbReference>
<gene>
    <name evidence="3" type="ORF">METZ01_LOCUS495835</name>
</gene>
<accession>A0A383DF15</accession>
<dbReference type="InterPro" id="IPR016162">
    <property type="entry name" value="Ald_DH_N"/>
</dbReference>
<dbReference type="InterPro" id="IPR029510">
    <property type="entry name" value="Ald_DH_CS_GLU"/>
</dbReference>
<feature type="non-terminal residue" evidence="3">
    <location>
        <position position="1"/>
    </location>
</feature>
<dbReference type="InterPro" id="IPR016161">
    <property type="entry name" value="Ald_DH/histidinol_DH"/>
</dbReference>
<dbReference type="Gene3D" id="3.40.605.10">
    <property type="entry name" value="Aldehyde Dehydrogenase, Chain A, domain 1"/>
    <property type="match status" value="1"/>
</dbReference>
<name>A0A383DF15_9ZZZZ</name>
<reference evidence="3" key="1">
    <citation type="submission" date="2018-05" db="EMBL/GenBank/DDBJ databases">
        <authorList>
            <person name="Lanie J.A."/>
            <person name="Ng W.-L."/>
            <person name="Kazmierczak K.M."/>
            <person name="Andrzejewski T.M."/>
            <person name="Davidsen T.M."/>
            <person name="Wayne K.J."/>
            <person name="Tettelin H."/>
            <person name="Glass J.I."/>
            <person name="Rusch D."/>
            <person name="Podicherti R."/>
            <person name="Tsui H.-C.T."/>
            <person name="Winkler M.E."/>
        </authorList>
    </citation>
    <scope>NUCLEOTIDE SEQUENCE</scope>
</reference>
<dbReference type="PROSITE" id="PS00687">
    <property type="entry name" value="ALDEHYDE_DEHYDR_GLU"/>
    <property type="match status" value="1"/>
</dbReference>
<evidence type="ECO:0000259" key="2">
    <source>
        <dbReference type="Pfam" id="PF00171"/>
    </source>
</evidence>